<feature type="domain" description="Calcineurin-like phosphoesterase" evidence="1">
    <location>
        <begin position="2"/>
        <end position="178"/>
    </location>
</feature>
<dbReference type="EMBL" id="MUKB01000107">
    <property type="protein sequence ID" value="OPX17565.1"/>
    <property type="molecule type" value="Genomic_DNA"/>
</dbReference>
<dbReference type="Proteomes" id="UP000191663">
    <property type="component" value="Unassembled WGS sequence"/>
</dbReference>
<accession>A0A1V4QFA9</accession>
<proteinExistence type="predicted"/>
<reference evidence="3" key="1">
    <citation type="submission" date="2017-01" db="EMBL/GenBank/DDBJ databases">
        <title>Novel pathways for hydrocarbon cycling and metabolic interdependencies in hydrothermal sediment communities.</title>
        <authorList>
            <person name="Dombrowski N."/>
            <person name="Seitz K."/>
            <person name="Teske A."/>
            <person name="Baker B."/>
        </authorList>
    </citation>
    <scope>NUCLEOTIDE SEQUENCE [LARGE SCALE GENOMIC DNA]</scope>
</reference>
<dbReference type="InterPro" id="IPR004843">
    <property type="entry name" value="Calcineurin-like_PHP"/>
</dbReference>
<dbReference type="InterPro" id="IPR050535">
    <property type="entry name" value="DNA_Repair-Maintenance_Comp"/>
</dbReference>
<dbReference type="Pfam" id="PF00149">
    <property type="entry name" value="Metallophos"/>
    <property type="match status" value="1"/>
</dbReference>
<dbReference type="SUPFAM" id="SSF56300">
    <property type="entry name" value="Metallo-dependent phosphatases"/>
    <property type="match status" value="1"/>
</dbReference>
<dbReference type="PANTHER" id="PTHR30337">
    <property type="entry name" value="COMPONENT OF ATP-DEPENDENT DSDNA EXONUCLEASE"/>
    <property type="match status" value="1"/>
</dbReference>
<protein>
    <recommendedName>
        <fullName evidence="1">Calcineurin-like phosphoesterase domain-containing protein</fullName>
    </recommendedName>
</protein>
<evidence type="ECO:0000313" key="3">
    <source>
        <dbReference type="Proteomes" id="UP000191663"/>
    </source>
</evidence>
<gene>
    <name evidence="2" type="ORF">BXT86_05815</name>
</gene>
<name>A0A1V4QFA9_UNCW3</name>
<dbReference type="InterPro" id="IPR029052">
    <property type="entry name" value="Metallo-depent_PP-like"/>
</dbReference>
<dbReference type="GO" id="GO:0016787">
    <property type="term" value="F:hydrolase activity"/>
    <property type="evidence" value="ECO:0007669"/>
    <property type="project" value="InterPro"/>
</dbReference>
<sequence length="348" mass="40729">MMRLIHTADLHLKKGEKNRLEVLRWLINNLERFGADALIIAGDLFDNDTDANILRPEVRKIFQNTDAKVIIIPGNHDQHSYSYDYDYGENVVQLIKTPFESYQLAGIKMVGIPYQEKRFIECIKDLPEEIDLLVAHGTLYDKTFIFNYIDDEETRYMPVYPESLSGLARYIALGHIHSRCIEKKYGDTFVVYPGSPSALDIKCVGKRCVYLVEFRDGDLKMETVEVEISPYWVTREFFLFPGAEAKLIDEIREFLSGIKDKRVMVHLDIRGFSEESDRNLKSRVEQLIREFKGKFSDFRIDTDKVQSWSQLLENRIVRNFVQKTEGIEFNLRMKIFEITLPIFNKLLE</sequence>
<dbReference type="Gene3D" id="3.60.21.10">
    <property type="match status" value="1"/>
</dbReference>
<comment type="caution">
    <text evidence="2">The sequence shown here is derived from an EMBL/GenBank/DDBJ whole genome shotgun (WGS) entry which is preliminary data.</text>
</comment>
<organism evidence="2 3">
    <name type="scientific">candidate division WOR-3 bacterium 4484_100</name>
    <dbReference type="NCBI Taxonomy" id="1936077"/>
    <lineage>
        <taxon>Bacteria</taxon>
        <taxon>Bacteria division WOR-3</taxon>
    </lineage>
</organism>
<evidence type="ECO:0000313" key="2">
    <source>
        <dbReference type="EMBL" id="OPX17565.1"/>
    </source>
</evidence>
<evidence type="ECO:0000259" key="1">
    <source>
        <dbReference type="Pfam" id="PF00149"/>
    </source>
</evidence>
<dbReference type="AlphaFoldDB" id="A0A1V4QFA9"/>